<dbReference type="Proteomes" id="UP000008888">
    <property type="component" value="Chromosome"/>
</dbReference>
<dbReference type="InterPro" id="IPR022385">
    <property type="entry name" value="Rhs_assc_core"/>
</dbReference>
<dbReference type="NCBIfam" id="TIGR01643">
    <property type="entry name" value="YD_repeat_2x"/>
    <property type="match status" value="1"/>
</dbReference>
<evidence type="ECO:0000259" key="2">
    <source>
        <dbReference type="Pfam" id="PF25023"/>
    </source>
</evidence>
<reference evidence="4" key="3">
    <citation type="submission" date="2011-05" db="EMBL/GenBank/DDBJ databases">
        <title>Complete sequence of Methylomonas methanica MC09.</title>
        <authorList>
            <consortium name="US DOE Joint Genome Institute"/>
            <person name="Lucas S."/>
            <person name="Han J."/>
            <person name="Lapidus A."/>
            <person name="Cheng J.-F."/>
            <person name="Goodwin L."/>
            <person name="Pitluck S."/>
            <person name="Peters L."/>
            <person name="Mikhailova N."/>
            <person name="Teshima H."/>
            <person name="Han C."/>
            <person name="Tapia R."/>
            <person name="Land M."/>
            <person name="Hauser L."/>
            <person name="Kyrpides N."/>
            <person name="Ivanova N."/>
            <person name="Pagani I."/>
            <person name="Stein L."/>
            <person name="Woyke T."/>
        </authorList>
    </citation>
    <scope>NUCLEOTIDE SEQUENCE [LARGE SCALE GENOMIC DNA]</scope>
    <source>
        <strain evidence="4">MC09</strain>
    </source>
</reference>
<dbReference type="Pfam" id="PF25023">
    <property type="entry name" value="TEN_YD-shell"/>
    <property type="match status" value="1"/>
</dbReference>
<dbReference type="InterPro" id="IPR006530">
    <property type="entry name" value="YD"/>
</dbReference>
<dbReference type="KEGG" id="mmt:Metme_3633"/>
<proteinExistence type="predicted"/>
<dbReference type="RefSeq" id="WP_013820213.1">
    <property type="nucleotide sequence ID" value="NC_015572.1"/>
</dbReference>
<dbReference type="PRINTS" id="PR00394">
    <property type="entry name" value="RHSPROTEIN"/>
</dbReference>
<dbReference type="HOGENOM" id="CLU_1033670_0_0_6"/>
<evidence type="ECO:0000256" key="1">
    <source>
        <dbReference type="ARBA" id="ARBA00022737"/>
    </source>
</evidence>
<dbReference type="AlphaFoldDB" id="F9ZVL2"/>
<evidence type="ECO:0000313" key="3">
    <source>
        <dbReference type="EMBL" id="AEG01994.1"/>
    </source>
</evidence>
<dbReference type="NCBIfam" id="TIGR03696">
    <property type="entry name" value="Rhs_assc_core"/>
    <property type="match status" value="1"/>
</dbReference>
<dbReference type="SUPFAM" id="SSF69304">
    <property type="entry name" value="Tricorn protease N-terminal domain"/>
    <property type="match status" value="1"/>
</dbReference>
<dbReference type="InterPro" id="IPR056823">
    <property type="entry name" value="TEN-like_YD-shell"/>
</dbReference>
<keyword evidence="4" id="KW-1185">Reference proteome</keyword>
<dbReference type="STRING" id="857087.Metme_3633"/>
<dbReference type="InterPro" id="IPR050708">
    <property type="entry name" value="T6SS_VgrG/RHS"/>
</dbReference>
<protein>
    <submittedName>
        <fullName evidence="3">RHS repeat-associated core domain protein</fullName>
    </submittedName>
</protein>
<dbReference type="PANTHER" id="PTHR32305:SF15">
    <property type="entry name" value="PROTEIN RHSA-RELATED"/>
    <property type="match status" value="1"/>
</dbReference>
<dbReference type="EMBL" id="CP002738">
    <property type="protein sequence ID" value="AEG01994.1"/>
    <property type="molecule type" value="Genomic_DNA"/>
</dbReference>
<accession>F9ZVL2</accession>
<keyword evidence="1" id="KW-0677">Repeat</keyword>
<gene>
    <name evidence="3" type="ordered locus">Metme_3633</name>
</gene>
<reference key="2">
    <citation type="submission" date="2011-05" db="EMBL/GenBank/DDBJ databases">
        <title>Complete genome sequence of the aerobic marine methanotroph Methylomonas methanica MC09.</title>
        <authorList>
            <person name="Boden R."/>
            <person name="Cunliffe M."/>
            <person name="Scanlan J."/>
            <person name="Moussard H."/>
            <person name="Kits K.D."/>
            <person name="Klotz M."/>
            <person name="Jetten M."/>
            <person name="Vuilleumier S."/>
            <person name="Han J."/>
            <person name="Peters L."/>
            <person name="Mikhailova N."/>
            <person name="Teshima H."/>
            <person name="Tapia R."/>
            <person name="Kyrpides N."/>
            <person name="Ivanova N."/>
            <person name="Pagani I."/>
            <person name="Cheng J.-F."/>
            <person name="Goodwin L."/>
            <person name="Han C."/>
            <person name="Hauser L."/>
            <person name="Land M."/>
            <person name="Lapidus A."/>
            <person name="Lucas S."/>
            <person name="Pitluck S."/>
            <person name="Woyke T."/>
            <person name="Stein L.Y."/>
            <person name="Murrell C."/>
        </authorList>
    </citation>
    <scope>NUCLEOTIDE SEQUENCE</scope>
    <source>
        <strain>MC09</strain>
    </source>
</reference>
<dbReference type="Gene3D" id="2.180.10.10">
    <property type="entry name" value="RHS repeat-associated core"/>
    <property type="match status" value="1"/>
</dbReference>
<reference evidence="3 4" key="1">
    <citation type="journal article" date="2011" name="J. Bacteriol.">
        <title>Complete Genome Sequence of the Aerobic Marine Methanotroph Methylomonas methanica MC09.</title>
        <authorList>
            <person name="Boden R."/>
            <person name="Cunliffe M."/>
            <person name="Scanlan J."/>
            <person name="Moussard H."/>
            <person name="Kits K.D."/>
            <person name="Klotz M.G."/>
            <person name="Jetten M.S."/>
            <person name="Vuilleumier S."/>
            <person name="Han J."/>
            <person name="Peters L."/>
            <person name="Mikhailova N."/>
            <person name="Teshima H."/>
            <person name="Tapia R."/>
            <person name="Kyrpides N."/>
            <person name="Ivanova N."/>
            <person name="Pagani I."/>
            <person name="Cheng J.F."/>
            <person name="Goodwin L."/>
            <person name="Han C."/>
            <person name="Hauser L."/>
            <person name="Land M.L."/>
            <person name="Lapidus A."/>
            <person name="Lucas S."/>
            <person name="Pitluck S."/>
            <person name="Woyke T."/>
            <person name="Stein L."/>
            <person name="Murrell J.C."/>
        </authorList>
    </citation>
    <scope>NUCLEOTIDE SEQUENCE [LARGE SCALE GENOMIC DNA]</scope>
    <source>
        <strain evidence="3 4">MC09</strain>
    </source>
</reference>
<evidence type="ECO:0000313" key="4">
    <source>
        <dbReference type="Proteomes" id="UP000008888"/>
    </source>
</evidence>
<dbReference type="eggNOG" id="COG3209">
    <property type="taxonomic scope" value="Bacteria"/>
</dbReference>
<sequence length="269" mass="29458">MSYDDEGQLQSKNATAFVFDHAYRLISQGNSTYVYDGVGNRIKATRNGQTTKYIYDAAGNLLAEADQNNTITRYYIYGQGLTAMVDAQTGQLYVYHFDGTGHTVAITDQSQHTVNTYAYDPYGKLMAKTEAIPQPFQYAGQVGIQAEGNNLYYMLARYYDADTGRFISEDPIGFEGGLNLYAYLGGNPIMAVDPLGLCGPATPACALAAARITQFGIQAYSKLRPAIKGMELEAHHLIEKRFADVLGVKAREMLSVALPKAEHQAITNA</sequence>
<feature type="domain" description="Teneurin-like YD-shell" evidence="2">
    <location>
        <begin position="2"/>
        <end position="170"/>
    </location>
</feature>
<name>F9ZVL2_METMM</name>
<organism evidence="3 4">
    <name type="scientific">Methylomonas methanica (strain DSM 25384 / MC09)</name>
    <dbReference type="NCBI Taxonomy" id="857087"/>
    <lineage>
        <taxon>Bacteria</taxon>
        <taxon>Pseudomonadati</taxon>
        <taxon>Pseudomonadota</taxon>
        <taxon>Gammaproteobacteria</taxon>
        <taxon>Methylococcales</taxon>
        <taxon>Methylococcaceae</taxon>
        <taxon>Methylomonas</taxon>
    </lineage>
</organism>
<dbReference type="PANTHER" id="PTHR32305">
    <property type="match status" value="1"/>
</dbReference>
<dbReference type="OrthoDB" id="5566102at2"/>